<organism evidence="1 2">
    <name type="scientific">Phialemonium thermophilum</name>
    <dbReference type="NCBI Taxonomy" id="223376"/>
    <lineage>
        <taxon>Eukaryota</taxon>
        <taxon>Fungi</taxon>
        <taxon>Dikarya</taxon>
        <taxon>Ascomycota</taxon>
        <taxon>Pezizomycotina</taxon>
        <taxon>Sordariomycetes</taxon>
        <taxon>Sordariomycetidae</taxon>
        <taxon>Cephalothecales</taxon>
        <taxon>Cephalothecaceae</taxon>
        <taxon>Phialemonium</taxon>
    </lineage>
</organism>
<name>A0ABR3XWT0_9PEZI</name>
<reference evidence="1 2" key="1">
    <citation type="journal article" date="2024" name="Commun. Biol.">
        <title>Comparative genomic analysis of thermophilic fungi reveals convergent evolutionary adaptations and gene losses.</title>
        <authorList>
            <person name="Steindorff A.S."/>
            <person name="Aguilar-Pontes M.V."/>
            <person name="Robinson A.J."/>
            <person name="Andreopoulos B."/>
            <person name="LaButti K."/>
            <person name="Kuo A."/>
            <person name="Mondo S."/>
            <person name="Riley R."/>
            <person name="Otillar R."/>
            <person name="Haridas S."/>
            <person name="Lipzen A."/>
            <person name="Grimwood J."/>
            <person name="Schmutz J."/>
            <person name="Clum A."/>
            <person name="Reid I.D."/>
            <person name="Moisan M.C."/>
            <person name="Butler G."/>
            <person name="Nguyen T.T.M."/>
            <person name="Dewar K."/>
            <person name="Conant G."/>
            <person name="Drula E."/>
            <person name="Henrissat B."/>
            <person name="Hansel C."/>
            <person name="Singer S."/>
            <person name="Hutchinson M.I."/>
            <person name="de Vries R.P."/>
            <person name="Natvig D.O."/>
            <person name="Powell A.J."/>
            <person name="Tsang A."/>
            <person name="Grigoriev I.V."/>
        </authorList>
    </citation>
    <scope>NUCLEOTIDE SEQUENCE [LARGE SCALE GENOMIC DNA]</scope>
    <source>
        <strain evidence="1 2">ATCC 24622</strain>
    </source>
</reference>
<dbReference type="EMBL" id="JAZHXJ010000037">
    <property type="protein sequence ID" value="KAL1879979.1"/>
    <property type="molecule type" value="Genomic_DNA"/>
</dbReference>
<gene>
    <name evidence="1" type="ORF">VTK73DRAFT_6559</name>
</gene>
<accession>A0ABR3XWT0</accession>
<dbReference type="Proteomes" id="UP001586593">
    <property type="component" value="Unassembled WGS sequence"/>
</dbReference>
<evidence type="ECO:0000313" key="1">
    <source>
        <dbReference type="EMBL" id="KAL1879979.1"/>
    </source>
</evidence>
<keyword evidence="2" id="KW-1185">Reference proteome</keyword>
<evidence type="ECO:0000313" key="2">
    <source>
        <dbReference type="Proteomes" id="UP001586593"/>
    </source>
</evidence>
<sequence>MITILCMDTLCCVSCRDVLDIRSQSAQWLCIVSRCSPSSFSVSKSREQWVQSCAYATGEACTSANQHYFAALMRINGCLTEIKDGYTIRTVLEGLDSVLPIPVLGSQTMRCYIVYSSYCCTRTEELEKLEKAEMRGKIRCLTRSNHLCVSSLDSRPTATTAASSLIGIVNNPSCRSVLNQCASDLSAR</sequence>
<protein>
    <submittedName>
        <fullName evidence="1">Uncharacterized protein</fullName>
    </submittedName>
</protein>
<comment type="caution">
    <text evidence="1">The sequence shown here is derived from an EMBL/GenBank/DDBJ whole genome shotgun (WGS) entry which is preliminary data.</text>
</comment>
<proteinExistence type="predicted"/>